<reference evidence="1" key="1">
    <citation type="submission" date="2020-06" db="EMBL/GenBank/DDBJ databases">
        <title>Insight into the genomes of haloalkaliphilic bacilli from Kenyan soda lakes.</title>
        <authorList>
            <person name="Mwirichia R."/>
            <person name="Villamizar G.C."/>
            <person name="Poehlein A."/>
            <person name="Mugweru J."/>
            <person name="Kipnyargis A."/>
            <person name="Kiplimo D."/>
            <person name="Orwa P."/>
            <person name="Daniel R."/>
        </authorList>
    </citation>
    <scope>NUCLEOTIDE SEQUENCE</scope>
    <source>
        <strain evidence="1">B1096_S55</strain>
    </source>
</reference>
<keyword evidence="2" id="KW-1185">Reference proteome</keyword>
<protein>
    <submittedName>
        <fullName evidence="1">FbpB family small basic protein</fullName>
    </submittedName>
</protein>
<name>A0A9Q4B0Q9_SALAG</name>
<evidence type="ECO:0000313" key="1">
    <source>
        <dbReference type="EMBL" id="MCR6096189.1"/>
    </source>
</evidence>
<dbReference type="AlphaFoldDB" id="A0A9Q4B0Q9"/>
<evidence type="ECO:0000313" key="2">
    <source>
        <dbReference type="Proteomes" id="UP001057753"/>
    </source>
</evidence>
<comment type="caution">
    <text evidence="1">The sequence shown here is derived from an EMBL/GenBank/DDBJ whole genome shotgun (WGS) entry which is preliminary data.</text>
</comment>
<dbReference type="Proteomes" id="UP001057753">
    <property type="component" value="Unassembled WGS sequence"/>
</dbReference>
<dbReference type="OrthoDB" id="2991278at2"/>
<organism evidence="1 2">
    <name type="scientific">Salipaludibacillus agaradhaerens</name>
    <name type="common">Bacillus agaradhaerens</name>
    <dbReference type="NCBI Taxonomy" id="76935"/>
    <lineage>
        <taxon>Bacteria</taxon>
        <taxon>Bacillati</taxon>
        <taxon>Bacillota</taxon>
        <taxon>Bacilli</taxon>
        <taxon>Bacillales</taxon>
        <taxon>Bacillaceae</taxon>
    </lineage>
</organism>
<gene>
    <name evidence="1" type="ORF">HXA33_06470</name>
</gene>
<sequence>MKLKFEELYIQNLQALLKDNKAVHEIEKRIDQRHMDRLSD</sequence>
<proteinExistence type="predicted"/>
<dbReference type="InterPro" id="IPR025004">
    <property type="entry name" value="SenN/SenS"/>
</dbReference>
<dbReference type="Pfam" id="PF13040">
    <property type="entry name" value="Fur_reg_FbpB"/>
    <property type="match status" value="1"/>
</dbReference>
<accession>A0A9Q4B0Q9</accession>
<dbReference type="EMBL" id="JABXYM010000001">
    <property type="protein sequence ID" value="MCR6096189.1"/>
    <property type="molecule type" value="Genomic_DNA"/>
</dbReference>